<dbReference type="NCBIfam" id="TIGR01116">
    <property type="entry name" value="ATPase-IIA1_Ca"/>
    <property type="match status" value="1"/>
</dbReference>
<dbReference type="GO" id="GO:0016887">
    <property type="term" value="F:ATP hydrolysis activity"/>
    <property type="evidence" value="ECO:0007669"/>
    <property type="project" value="InterPro"/>
</dbReference>
<feature type="domain" description="Cation-transporting P-type ATPase C-terminal" evidence="16">
    <location>
        <begin position="651"/>
        <end position="852"/>
    </location>
</feature>
<keyword evidence="10" id="KW-1278">Translocase</keyword>
<feature type="transmembrane region" description="Helical" evidence="14">
    <location>
        <begin position="700"/>
        <end position="723"/>
    </location>
</feature>
<keyword evidence="5 14" id="KW-0547">Nucleotide-binding</keyword>
<evidence type="ECO:0000256" key="11">
    <source>
        <dbReference type="ARBA" id="ARBA00022989"/>
    </source>
</evidence>
<dbReference type="EC" id="7.2.2.10" evidence="14"/>
<feature type="transmembrane region" description="Helical" evidence="14">
    <location>
        <begin position="131"/>
        <end position="149"/>
    </location>
</feature>
<keyword evidence="7 14" id="KW-0067">ATP-binding</keyword>
<dbReference type="Pfam" id="PF08282">
    <property type="entry name" value="Hydrolase_3"/>
    <property type="match status" value="1"/>
</dbReference>
<dbReference type="Pfam" id="PF00689">
    <property type="entry name" value="Cation_ATPase_C"/>
    <property type="match status" value="1"/>
</dbReference>
<comment type="catalytic activity">
    <reaction evidence="14">
        <text>Ca(2+)(in) + ATP + H2O = Ca(2+)(out) + ADP + phosphate + H(+)</text>
        <dbReference type="Rhea" id="RHEA:18105"/>
        <dbReference type="ChEBI" id="CHEBI:15377"/>
        <dbReference type="ChEBI" id="CHEBI:15378"/>
        <dbReference type="ChEBI" id="CHEBI:29108"/>
        <dbReference type="ChEBI" id="CHEBI:30616"/>
        <dbReference type="ChEBI" id="CHEBI:43474"/>
        <dbReference type="ChEBI" id="CHEBI:456216"/>
        <dbReference type="EC" id="7.2.2.10"/>
    </reaction>
</comment>
<keyword evidence="14" id="KW-0109">Calcium transport</keyword>
<dbReference type="InterPro" id="IPR001757">
    <property type="entry name" value="P_typ_ATPase"/>
</dbReference>
<keyword evidence="9" id="KW-0703">Sarcoplasmic reticulum</keyword>
<dbReference type="FunFam" id="3.40.50.1000:FF:000083">
    <property type="entry name" value="Sodium/potassium-transporting ATPase subunit alpha"/>
    <property type="match status" value="1"/>
</dbReference>
<protein>
    <recommendedName>
        <fullName evidence="14">Calcium-transporting ATPase</fullName>
        <ecNumber evidence="14">7.2.2.10</ecNumber>
    </recommendedName>
</protein>
<keyword evidence="12 14" id="KW-0406">Ion transport</keyword>
<dbReference type="InterPro" id="IPR023299">
    <property type="entry name" value="ATPase_P-typ_cyto_dom_N"/>
</dbReference>
<dbReference type="GO" id="GO:0005524">
    <property type="term" value="F:ATP binding"/>
    <property type="evidence" value="ECO:0007669"/>
    <property type="project" value="UniProtKB-KW"/>
</dbReference>
<keyword evidence="2 14" id="KW-0813">Transport</keyword>
<dbReference type="OMA" id="INNIFWE"/>
<comment type="caution">
    <text evidence="14">Lacks conserved residue(s) required for the propagation of feature annotation.</text>
</comment>
<evidence type="ECO:0000259" key="15">
    <source>
        <dbReference type="Pfam" id="PF00122"/>
    </source>
</evidence>
<dbReference type="InterPro" id="IPR005782">
    <property type="entry name" value="P-type_ATPase_IIA"/>
</dbReference>
<dbReference type="FunFam" id="3.40.1110.10:FF:000003">
    <property type="entry name" value="Calcium-transporting ATPase"/>
    <property type="match status" value="1"/>
</dbReference>
<dbReference type="PRINTS" id="PR00119">
    <property type="entry name" value="CATATPASE"/>
</dbReference>
<evidence type="ECO:0000313" key="18">
    <source>
        <dbReference type="Proteomes" id="UP000031668"/>
    </source>
</evidence>
<dbReference type="SUPFAM" id="SSF81665">
    <property type="entry name" value="Calcium ATPase, transmembrane domain M"/>
    <property type="match status" value="1"/>
</dbReference>
<evidence type="ECO:0000256" key="1">
    <source>
        <dbReference type="ARBA" id="ARBA00004326"/>
    </source>
</evidence>
<dbReference type="InterPro" id="IPR023298">
    <property type="entry name" value="ATPase_P-typ_TM_dom_sf"/>
</dbReference>
<dbReference type="InterPro" id="IPR018303">
    <property type="entry name" value="ATPase_P-typ_P_site"/>
</dbReference>
<comment type="function">
    <text evidence="14">Catalyzes the hydrolysis of ATP coupled with the transport of calcium.</text>
</comment>
<dbReference type="SFLD" id="SFLDS00003">
    <property type="entry name" value="Haloacid_Dehalogenase"/>
    <property type="match status" value="1"/>
</dbReference>
<dbReference type="InterPro" id="IPR023214">
    <property type="entry name" value="HAD_sf"/>
</dbReference>
<dbReference type="SUPFAM" id="SSF81653">
    <property type="entry name" value="Calcium ATPase, transduction domain A"/>
    <property type="match status" value="1"/>
</dbReference>
<keyword evidence="11 14" id="KW-1133">Transmembrane helix</keyword>
<keyword evidence="18" id="KW-1185">Reference proteome</keyword>
<dbReference type="InterPro" id="IPR006068">
    <property type="entry name" value="ATPase_P-typ_cation-transptr_C"/>
</dbReference>
<dbReference type="EMBL" id="JWZT01002083">
    <property type="protein sequence ID" value="KII70370.1"/>
    <property type="molecule type" value="Genomic_DNA"/>
</dbReference>
<feature type="transmembrane region" description="Helical" evidence="14">
    <location>
        <begin position="757"/>
        <end position="777"/>
    </location>
</feature>
<comment type="subcellular location">
    <subcellularLocation>
        <location evidence="14">Membrane</location>
        <topology evidence="14">Multi-pass membrane protein</topology>
    </subcellularLocation>
    <subcellularLocation>
        <location evidence="1">Sarcoplasmic reticulum membrane</location>
        <topology evidence="1">Multi-pass membrane protein</topology>
    </subcellularLocation>
</comment>
<dbReference type="PROSITE" id="PS00154">
    <property type="entry name" value="ATPASE_E1_E2"/>
    <property type="match status" value="1"/>
</dbReference>
<dbReference type="InterPro" id="IPR059000">
    <property type="entry name" value="ATPase_P-type_domA"/>
</dbReference>
<dbReference type="Gene3D" id="2.70.150.10">
    <property type="entry name" value="Calcium-transporting ATPase, cytoplasmic transduction domain A"/>
    <property type="match status" value="1"/>
</dbReference>
<dbReference type="Pfam" id="PF13246">
    <property type="entry name" value="Cation_ATPase"/>
    <property type="match status" value="1"/>
</dbReference>
<evidence type="ECO:0000256" key="5">
    <source>
        <dbReference type="ARBA" id="ARBA00022741"/>
    </source>
</evidence>
<evidence type="ECO:0000256" key="14">
    <source>
        <dbReference type="RuleBase" id="RU361146"/>
    </source>
</evidence>
<dbReference type="SUPFAM" id="SSF56784">
    <property type="entry name" value="HAD-like"/>
    <property type="match status" value="1"/>
</dbReference>
<sequence>MAKVLRRPGSALRLIKARELVVGDIVEVRVGDRVPADLRVCEIYSSVLMADQSILTGESLNVMKIGDPVKIPNPVNQDKINILFSGTNIVSGRAKCIVVSTGVSTEIGKIREHLSQTQTTKTPLQVKLDEFGNQLSFLITIICVLVWVINIHHFDDSFHGNSWIRGAIYYFKIAISLAVAAIPEGLPAVITTCLAIGTRRMAKKNAIVRNLRSVETLGCTSVICSDKTGTITTNQMAVQQLFFPKTNASQVQAIKVSGTTYDFRDGHVTDADVAPKELLEYITYTCCLCSDATISYDEQKKSIHRVGEATEASLLVFAEKLNVFGIDRSSMPISNQIRAVYDEVYKRFKKTFTLEFSRDRKSMSVYCEDRNNKGRYLLFVKGAYEEVISRCTHIYKSTKKVPFDPQDKTSFIQSLKSLCVGRDTLRCIGLAVVEDPEPLETIKKSKVHDFVKFENKMTFLGVCGMMDPPRVEVLDAIKNCANAGIRVIVITGDNKDTAEAICCRVGIFKDGQSTDGLSYSSREFDQLSRKDKLIACSRAQLFSRVEPKHKSEIVGCLQELGEITAMTGDGVNDAPALKKAEIGVAMGSGTAVAKSSADIVLSDDNFSSIIAAVFEGRAIFHNAVQFISYLISSNIGEVVCILVTSLMGLPECLIPVQLLWVNLITDGLPATALGFNPPPSDIMNHPPRDPKKPMIGTWQIIRYCAIGLYVGIVTIIGSLWWYMYDPTGPHLTFSHLMHHQHCGPNEPMYKGIDCQLFNNYIPMSISLSVLVFTEMFNACNSMSDSLSIFSFPPWRNGYLILAIFSSVIIHIGTLAFSATQTLFDVAMLAPHQWKVVMLLSFPVIILDEILKFGYRRVLRKKETLKVKNA</sequence>
<dbReference type="InterPro" id="IPR044492">
    <property type="entry name" value="P_typ_ATPase_HD_dom"/>
</dbReference>
<dbReference type="NCBIfam" id="TIGR01494">
    <property type="entry name" value="ATPase_P-type"/>
    <property type="match status" value="2"/>
</dbReference>
<evidence type="ECO:0000256" key="12">
    <source>
        <dbReference type="ARBA" id="ARBA00023065"/>
    </source>
</evidence>
<evidence type="ECO:0000259" key="16">
    <source>
        <dbReference type="Pfam" id="PF00689"/>
    </source>
</evidence>
<dbReference type="FunFam" id="1.20.1110.10:FF:000065">
    <property type="entry name" value="Sarcoplasmic/endoplasmic reticulum calcium ATPase 1"/>
    <property type="match status" value="2"/>
</dbReference>
<keyword evidence="13 14" id="KW-0472">Membrane</keyword>
<evidence type="ECO:0000256" key="4">
    <source>
        <dbReference type="ARBA" id="ARBA00022692"/>
    </source>
</evidence>
<feature type="transmembrane region" description="Helical" evidence="14">
    <location>
        <begin position="169"/>
        <end position="196"/>
    </location>
</feature>
<dbReference type="SFLD" id="SFLDG00002">
    <property type="entry name" value="C1.7:_P-type_atpase_like"/>
    <property type="match status" value="1"/>
</dbReference>
<dbReference type="Pfam" id="PF00122">
    <property type="entry name" value="E1-E2_ATPase"/>
    <property type="match status" value="1"/>
</dbReference>
<dbReference type="OrthoDB" id="3352408at2759"/>
<dbReference type="Gene3D" id="3.40.50.1000">
    <property type="entry name" value="HAD superfamily/HAD-like"/>
    <property type="match status" value="1"/>
</dbReference>
<evidence type="ECO:0000256" key="10">
    <source>
        <dbReference type="ARBA" id="ARBA00022967"/>
    </source>
</evidence>
<keyword evidence="3" id="KW-0597">Phosphoprotein</keyword>
<comment type="similarity">
    <text evidence="14">Belongs to the cation transport ATPase (P-type) (TC 3.A.3) family.</text>
</comment>
<feature type="transmembrane region" description="Helical" evidence="14">
    <location>
        <begin position="835"/>
        <end position="854"/>
    </location>
</feature>
<name>A0A0C2N1W8_THEKT</name>
<dbReference type="SFLD" id="SFLDF00027">
    <property type="entry name" value="p-type_atpase"/>
    <property type="match status" value="1"/>
</dbReference>
<feature type="transmembrane region" description="Helical" evidence="14">
    <location>
        <begin position="798"/>
        <end position="823"/>
    </location>
</feature>
<evidence type="ECO:0000313" key="17">
    <source>
        <dbReference type="EMBL" id="KII70370.1"/>
    </source>
</evidence>
<dbReference type="Gene3D" id="1.20.1110.10">
    <property type="entry name" value="Calcium-transporting ATPase, transmembrane domain"/>
    <property type="match status" value="1"/>
</dbReference>
<organism evidence="17 18">
    <name type="scientific">Thelohanellus kitauei</name>
    <name type="common">Myxosporean</name>
    <dbReference type="NCBI Taxonomy" id="669202"/>
    <lineage>
        <taxon>Eukaryota</taxon>
        <taxon>Metazoa</taxon>
        <taxon>Cnidaria</taxon>
        <taxon>Myxozoa</taxon>
        <taxon>Myxosporea</taxon>
        <taxon>Bivalvulida</taxon>
        <taxon>Platysporina</taxon>
        <taxon>Myxobolidae</taxon>
        <taxon>Thelohanellus</taxon>
    </lineage>
</organism>
<evidence type="ECO:0000256" key="13">
    <source>
        <dbReference type="ARBA" id="ARBA00023136"/>
    </source>
</evidence>
<evidence type="ECO:0000256" key="2">
    <source>
        <dbReference type="ARBA" id="ARBA00022448"/>
    </source>
</evidence>
<evidence type="ECO:0000256" key="8">
    <source>
        <dbReference type="ARBA" id="ARBA00022842"/>
    </source>
</evidence>
<feature type="domain" description="P-type ATPase A" evidence="15">
    <location>
        <begin position="4"/>
        <end position="114"/>
    </location>
</feature>
<keyword evidence="4 14" id="KW-0812">Transmembrane</keyword>
<proteinExistence type="inferred from homology"/>
<dbReference type="InterPro" id="IPR036412">
    <property type="entry name" value="HAD-like_sf"/>
</dbReference>
<dbReference type="GO" id="GO:0033017">
    <property type="term" value="C:sarcoplasmic reticulum membrane"/>
    <property type="evidence" value="ECO:0007669"/>
    <property type="project" value="UniProtKB-SubCell"/>
</dbReference>
<dbReference type="FunFam" id="2.70.150.10:FF:000160">
    <property type="entry name" value="Sarcoplasmic/endoplasmic reticulum calcium ATPase 1"/>
    <property type="match status" value="1"/>
</dbReference>
<evidence type="ECO:0000256" key="6">
    <source>
        <dbReference type="ARBA" id="ARBA00022837"/>
    </source>
</evidence>
<dbReference type="PANTHER" id="PTHR42861">
    <property type="entry name" value="CALCIUM-TRANSPORTING ATPASE"/>
    <property type="match status" value="1"/>
</dbReference>
<keyword evidence="6 14" id="KW-0106">Calcium</keyword>
<accession>A0A0C2N1W8</accession>
<dbReference type="GO" id="GO:0005388">
    <property type="term" value="F:P-type calcium transporter activity"/>
    <property type="evidence" value="ECO:0007669"/>
    <property type="project" value="UniProtKB-EC"/>
</dbReference>
<dbReference type="AlphaFoldDB" id="A0A0C2N1W8"/>
<evidence type="ECO:0000256" key="9">
    <source>
        <dbReference type="ARBA" id="ARBA00022951"/>
    </source>
</evidence>
<reference evidence="17 18" key="1">
    <citation type="journal article" date="2014" name="Genome Biol. Evol.">
        <title>The genome of the myxosporean Thelohanellus kitauei shows adaptations to nutrient acquisition within its fish host.</title>
        <authorList>
            <person name="Yang Y."/>
            <person name="Xiong J."/>
            <person name="Zhou Z."/>
            <person name="Huo F."/>
            <person name="Miao W."/>
            <person name="Ran C."/>
            <person name="Liu Y."/>
            <person name="Zhang J."/>
            <person name="Feng J."/>
            <person name="Wang M."/>
            <person name="Wang M."/>
            <person name="Wang L."/>
            <person name="Yao B."/>
        </authorList>
    </citation>
    <scope>NUCLEOTIDE SEQUENCE [LARGE SCALE GENOMIC DNA]</scope>
    <source>
        <strain evidence="17">Wuqing</strain>
    </source>
</reference>
<gene>
    <name evidence="17" type="ORF">RF11_00152</name>
</gene>
<dbReference type="SUPFAM" id="SSF81660">
    <property type="entry name" value="Metal cation-transporting ATPase, ATP-binding domain N"/>
    <property type="match status" value="1"/>
</dbReference>
<comment type="caution">
    <text evidence="17">The sequence shown here is derived from an EMBL/GenBank/DDBJ whole genome shotgun (WGS) entry which is preliminary data.</text>
</comment>
<keyword evidence="8" id="KW-0460">Magnesium</keyword>
<dbReference type="InterPro" id="IPR008250">
    <property type="entry name" value="ATPase_P-typ_transduc_dom_A_sf"/>
</dbReference>
<dbReference type="Proteomes" id="UP000031668">
    <property type="component" value="Unassembled WGS sequence"/>
</dbReference>
<evidence type="ECO:0000256" key="3">
    <source>
        <dbReference type="ARBA" id="ARBA00022553"/>
    </source>
</evidence>
<evidence type="ECO:0000256" key="7">
    <source>
        <dbReference type="ARBA" id="ARBA00022840"/>
    </source>
</evidence>
<dbReference type="Gene3D" id="3.40.1110.10">
    <property type="entry name" value="Calcium-transporting ATPase, cytoplasmic domain N"/>
    <property type="match status" value="1"/>
</dbReference>